<feature type="region of interest" description="Disordered" evidence="1">
    <location>
        <begin position="1"/>
        <end position="25"/>
    </location>
</feature>
<dbReference type="AlphaFoldDB" id="A0A1H4N0Y5"/>
<name>A0A1H4N0Y5_9BRAD</name>
<evidence type="ECO:0000256" key="1">
    <source>
        <dbReference type="SAM" id="MobiDB-lite"/>
    </source>
</evidence>
<protein>
    <submittedName>
        <fullName evidence="2">Uncharacterized protein</fullName>
    </submittedName>
</protein>
<dbReference type="EMBL" id="FNTH01000001">
    <property type="protein sequence ID" value="SEB88971.1"/>
    <property type="molecule type" value="Genomic_DNA"/>
</dbReference>
<reference evidence="2 3" key="1">
    <citation type="submission" date="2016-10" db="EMBL/GenBank/DDBJ databases">
        <authorList>
            <person name="de Groot N.N."/>
        </authorList>
    </citation>
    <scope>NUCLEOTIDE SEQUENCE [LARGE SCALE GENOMIC DNA]</scope>
    <source>
        <strain evidence="2 3">MT12</strain>
    </source>
</reference>
<sequence length="84" mass="9620">MTGTLSRAPALPNKMEQRSMQRRRFKQADSLEIRLGDQAERLRKEAQGTYPGVERERLIRRARQAETAAQMADWLRPSGTPAPK</sequence>
<accession>A0A1H4N0Y5</accession>
<gene>
    <name evidence="2" type="ORF">SAMN05444164_0486</name>
</gene>
<dbReference type="Proteomes" id="UP000198992">
    <property type="component" value="Unassembled WGS sequence"/>
</dbReference>
<proteinExistence type="predicted"/>
<organism evidence="2 3">
    <name type="scientific">Bradyrhizobium erythrophlei</name>
    <dbReference type="NCBI Taxonomy" id="1437360"/>
    <lineage>
        <taxon>Bacteria</taxon>
        <taxon>Pseudomonadati</taxon>
        <taxon>Pseudomonadota</taxon>
        <taxon>Alphaproteobacteria</taxon>
        <taxon>Hyphomicrobiales</taxon>
        <taxon>Nitrobacteraceae</taxon>
        <taxon>Bradyrhizobium</taxon>
    </lineage>
</organism>
<evidence type="ECO:0000313" key="2">
    <source>
        <dbReference type="EMBL" id="SEB88971.1"/>
    </source>
</evidence>
<evidence type="ECO:0000313" key="3">
    <source>
        <dbReference type="Proteomes" id="UP000198992"/>
    </source>
</evidence>